<organism evidence="3 4">
    <name type="scientific">Penicilliopsis zonata CBS 506.65</name>
    <dbReference type="NCBI Taxonomy" id="1073090"/>
    <lineage>
        <taxon>Eukaryota</taxon>
        <taxon>Fungi</taxon>
        <taxon>Dikarya</taxon>
        <taxon>Ascomycota</taxon>
        <taxon>Pezizomycotina</taxon>
        <taxon>Eurotiomycetes</taxon>
        <taxon>Eurotiomycetidae</taxon>
        <taxon>Eurotiales</taxon>
        <taxon>Aspergillaceae</taxon>
        <taxon>Penicilliopsis</taxon>
    </lineage>
</organism>
<evidence type="ECO:0000256" key="2">
    <source>
        <dbReference type="SAM" id="Phobius"/>
    </source>
</evidence>
<reference evidence="4" key="1">
    <citation type="journal article" date="2017" name="Genome Biol.">
        <title>Comparative genomics reveals high biological diversity and specific adaptations in the industrially and medically important fungal genus Aspergillus.</title>
        <authorList>
            <person name="de Vries R.P."/>
            <person name="Riley R."/>
            <person name="Wiebenga A."/>
            <person name="Aguilar-Osorio G."/>
            <person name="Amillis S."/>
            <person name="Uchima C.A."/>
            <person name="Anderluh G."/>
            <person name="Asadollahi M."/>
            <person name="Askin M."/>
            <person name="Barry K."/>
            <person name="Battaglia E."/>
            <person name="Bayram O."/>
            <person name="Benocci T."/>
            <person name="Braus-Stromeyer S.A."/>
            <person name="Caldana C."/>
            <person name="Canovas D."/>
            <person name="Cerqueira G.C."/>
            <person name="Chen F."/>
            <person name="Chen W."/>
            <person name="Choi C."/>
            <person name="Clum A."/>
            <person name="Dos Santos R.A."/>
            <person name="Damasio A.R."/>
            <person name="Diallinas G."/>
            <person name="Emri T."/>
            <person name="Fekete E."/>
            <person name="Flipphi M."/>
            <person name="Freyberg S."/>
            <person name="Gallo A."/>
            <person name="Gournas C."/>
            <person name="Habgood R."/>
            <person name="Hainaut M."/>
            <person name="Harispe M.L."/>
            <person name="Henrissat B."/>
            <person name="Hilden K.S."/>
            <person name="Hope R."/>
            <person name="Hossain A."/>
            <person name="Karabika E."/>
            <person name="Karaffa L."/>
            <person name="Karanyi Z."/>
            <person name="Krasevec N."/>
            <person name="Kuo A."/>
            <person name="Kusch H."/>
            <person name="LaButti K."/>
            <person name="Lagendijk E.L."/>
            <person name="Lapidus A."/>
            <person name="Levasseur A."/>
            <person name="Lindquist E."/>
            <person name="Lipzen A."/>
            <person name="Logrieco A.F."/>
            <person name="MacCabe A."/>
            <person name="Maekelae M.R."/>
            <person name="Malavazi I."/>
            <person name="Melin P."/>
            <person name="Meyer V."/>
            <person name="Mielnichuk N."/>
            <person name="Miskei M."/>
            <person name="Molnar A.P."/>
            <person name="Mule G."/>
            <person name="Ngan C.Y."/>
            <person name="Orejas M."/>
            <person name="Orosz E."/>
            <person name="Ouedraogo J.P."/>
            <person name="Overkamp K.M."/>
            <person name="Park H.-S."/>
            <person name="Perrone G."/>
            <person name="Piumi F."/>
            <person name="Punt P.J."/>
            <person name="Ram A.F."/>
            <person name="Ramon A."/>
            <person name="Rauscher S."/>
            <person name="Record E."/>
            <person name="Riano-Pachon D.M."/>
            <person name="Robert V."/>
            <person name="Roehrig J."/>
            <person name="Ruller R."/>
            <person name="Salamov A."/>
            <person name="Salih N.S."/>
            <person name="Samson R.A."/>
            <person name="Sandor E."/>
            <person name="Sanguinetti M."/>
            <person name="Schuetze T."/>
            <person name="Sepcic K."/>
            <person name="Shelest E."/>
            <person name="Sherlock G."/>
            <person name="Sophianopoulou V."/>
            <person name="Squina F.M."/>
            <person name="Sun H."/>
            <person name="Susca A."/>
            <person name="Todd R.B."/>
            <person name="Tsang A."/>
            <person name="Unkles S.E."/>
            <person name="van de Wiele N."/>
            <person name="van Rossen-Uffink D."/>
            <person name="Oliveira J.V."/>
            <person name="Vesth T.C."/>
            <person name="Visser J."/>
            <person name="Yu J.-H."/>
            <person name="Zhou M."/>
            <person name="Andersen M.R."/>
            <person name="Archer D.B."/>
            <person name="Baker S.E."/>
            <person name="Benoit I."/>
            <person name="Brakhage A.A."/>
            <person name="Braus G.H."/>
            <person name="Fischer R."/>
            <person name="Frisvad J.C."/>
            <person name="Goldman G.H."/>
            <person name="Houbraken J."/>
            <person name="Oakley B."/>
            <person name="Pocsi I."/>
            <person name="Scazzocchio C."/>
            <person name="Seiboth B."/>
            <person name="vanKuyk P.A."/>
            <person name="Wortman J."/>
            <person name="Dyer P.S."/>
            <person name="Grigoriev I.V."/>
        </authorList>
    </citation>
    <scope>NUCLEOTIDE SEQUENCE [LARGE SCALE GENOMIC DNA]</scope>
    <source>
        <strain evidence="4">CBS 506.65</strain>
    </source>
</reference>
<dbReference type="Proteomes" id="UP000184188">
    <property type="component" value="Unassembled WGS sequence"/>
</dbReference>
<keyword evidence="2" id="KW-0472">Membrane</keyword>
<dbReference type="VEuPathDB" id="FungiDB:ASPZODRAFT_132104"/>
<keyword evidence="2" id="KW-0812">Transmembrane</keyword>
<sequence length="93" mass="10249">MAKQGKGTCVKVGLGKNPAQADRNRGTEHQAQSEAMPMVSLLWELPSTSIAIIIITAIFHLIEKIMRFRYPQLTNVQAGLQRDAESRRGGNTT</sequence>
<evidence type="ECO:0000256" key="1">
    <source>
        <dbReference type="SAM" id="MobiDB-lite"/>
    </source>
</evidence>
<proteinExistence type="predicted"/>
<feature type="region of interest" description="Disordered" evidence="1">
    <location>
        <begin position="1"/>
        <end position="33"/>
    </location>
</feature>
<dbReference type="RefSeq" id="XP_022581659.1">
    <property type="nucleotide sequence ID" value="XM_022722934.1"/>
</dbReference>
<gene>
    <name evidence="3" type="ORF">ASPZODRAFT_132104</name>
</gene>
<name>A0A1L9SIU9_9EURO</name>
<keyword evidence="2" id="KW-1133">Transmembrane helix</keyword>
<dbReference type="GeneID" id="34609399"/>
<dbReference type="EMBL" id="KV878341">
    <property type="protein sequence ID" value="OJJ47149.1"/>
    <property type="molecule type" value="Genomic_DNA"/>
</dbReference>
<evidence type="ECO:0000313" key="4">
    <source>
        <dbReference type="Proteomes" id="UP000184188"/>
    </source>
</evidence>
<dbReference type="AlphaFoldDB" id="A0A1L9SIU9"/>
<feature type="transmembrane region" description="Helical" evidence="2">
    <location>
        <begin position="41"/>
        <end position="62"/>
    </location>
</feature>
<protein>
    <submittedName>
        <fullName evidence="3">Uncharacterized protein</fullName>
    </submittedName>
</protein>
<keyword evidence="4" id="KW-1185">Reference proteome</keyword>
<accession>A0A1L9SIU9</accession>
<evidence type="ECO:0000313" key="3">
    <source>
        <dbReference type="EMBL" id="OJJ47149.1"/>
    </source>
</evidence>